<dbReference type="InterPro" id="IPR011042">
    <property type="entry name" value="6-blade_b-propeller_TolB-like"/>
</dbReference>
<proteinExistence type="predicted"/>
<feature type="chain" id="PRO_5035195260" evidence="1">
    <location>
        <begin position="23"/>
        <end position="960"/>
    </location>
</feature>
<evidence type="ECO:0000256" key="1">
    <source>
        <dbReference type="SAM" id="SignalP"/>
    </source>
</evidence>
<keyword evidence="1" id="KW-0732">Signal</keyword>
<comment type="caution">
    <text evidence="2">The sequence shown here is derived from an EMBL/GenBank/DDBJ whole genome shotgun (WGS) entry which is preliminary data.</text>
</comment>
<evidence type="ECO:0000313" key="3">
    <source>
        <dbReference type="Proteomes" id="UP000648239"/>
    </source>
</evidence>
<dbReference type="AlphaFoldDB" id="A0A8J7C2M6"/>
<organism evidence="2 3">
    <name type="scientific">Candidatus Polarisedimenticola svalbardensis</name>
    <dbReference type="NCBI Taxonomy" id="2886004"/>
    <lineage>
        <taxon>Bacteria</taxon>
        <taxon>Pseudomonadati</taxon>
        <taxon>Acidobacteriota</taxon>
        <taxon>Candidatus Polarisedimenticolia</taxon>
        <taxon>Candidatus Polarisedimenticolales</taxon>
        <taxon>Candidatus Polarisedimenticolaceae</taxon>
        <taxon>Candidatus Polarisedimenticola</taxon>
    </lineage>
</organism>
<dbReference type="EMBL" id="JACXWD010000022">
    <property type="protein sequence ID" value="MBD3868101.1"/>
    <property type="molecule type" value="Genomic_DNA"/>
</dbReference>
<dbReference type="Gene3D" id="2.120.10.30">
    <property type="entry name" value="TolB, C-terminal domain"/>
    <property type="match status" value="2"/>
</dbReference>
<sequence length="960" mass="104204">MKLLKAAILAWAVLFLVTAAPAQSVSGEWRTTATEHFRVHYPVGYEGWALRAAGRLESIREIVAEEVGWPDARVVDVLVQDPMASANGMAWPVLDGPRMILWTNPPGARSILRNFEDWAEMLMLHEEVHILHLMRPSRNRLRQWVSMVLPFGPLATGAPRWVTEGYATLVEGKLTGAGRPYGNMRAAILREWARSGRLPTYGQLASGGDLWLGGGFAYLVGSAYLEWLTDRAGEDSLRKLWLRMSAKETRSFEQAFTGVFGDPPAKLYGRFAAELTYKALEAEQRLEPFLAAGDLWQATSWTTGAPAPAPDGNSVAVVLRARKQPSRLVVFDCGENVEAEKEFQDNLDHILAADPEDVAPVRRKPLGRKPVYTLPAAVAGEPYGPRWMPDGGSILFVRMDRDRSGFLHPDIHRWFPESGRLVRVTREADVRDPDPAPDGTWAVAVRNRMGSSELVRVELATGAVSRLPGSEGPSLDLIYDQPRISPDGEQVAVVRHSGDGWELVLISVADGEEIVVPTGLAGSPAYPCWSHDGGSLYISAGRKGFVDIFRLDTRPGVPPRRLTRTLGASLAPAPVSDGSRLFFLALTPDGYEIRTLQPGGPAPAAADPDLADLAPAVPQAHQGTVARIQENPPKPGVAYGAGRQELRPILGWDHGSHAGQFHLGLRGGDLLGRGDWLVLGGTGSDAGPEGVAAAGTWRGWPIALGIHLYWAESRPSSYREPNSAIGADLDLRRKGAEIEAGWSRQWNRSRLDLAAAVLLESVTPAFGSDLSRKVGALASGWRGNRRLGSWTMTTAADLGARIGETGGDSWTRYQGRVRFAIGKGRFQRVQAAYRRAITDEAMLVLDRLQLGGMESSILPGTLNGARMVEPALPAGHRIGDDYEGRELSLGPVFYRDHRLTDAAGGGGGRLAIAGLEFGFGTQPNPVLRLPGLKVRAGAGRVLDGPLDGDNRFWVNMVWRP</sequence>
<accession>A0A8J7C2M6</accession>
<dbReference type="PANTHER" id="PTHR36842:SF1">
    <property type="entry name" value="PROTEIN TOLB"/>
    <property type="match status" value="1"/>
</dbReference>
<feature type="signal peptide" evidence="1">
    <location>
        <begin position="1"/>
        <end position="22"/>
    </location>
</feature>
<protein>
    <submittedName>
        <fullName evidence="2">Uncharacterized protein</fullName>
    </submittedName>
</protein>
<gene>
    <name evidence="2" type="ORF">IFK94_08245</name>
</gene>
<dbReference type="PANTHER" id="PTHR36842">
    <property type="entry name" value="PROTEIN TOLB HOMOLOG"/>
    <property type="match status" value="1"/>
</dbReference>
<reference evidence="2 3" key="1">
    <citation type="submission" date="2020-08" db="EMBL/GenBank/DDBJ databases">
        <title>Acidobacteriota in marine sediments use diverse sulfur dissimilation pathways.</title>
        <authorList>
            <person name="Wasmund K."/>
        </authorList>
    </citation>
    <scope>NUCLEOTIDE SEQUENCE [LARGE SCALE GENOMIC DNA]</scope>
    <source>
        <strain evidence="2">MAG AM4</strain>
    </source>
</reference>
<name>A0A8J7C2M6_9BACT</name>
<evidence type="ECO:0000313" key="2">
    <source>
        <dbReference type="EMBL" id="MBD3868101.1"/>
    </source>
</evidence>
<dbReference type="SUPFAM" id="SSF82171">
    <property type="entry name" value="DPP6 N-terminal domain-like"/>
    <property type="match status" value="1"/>
</dbReference>
<dbReference type="Proteomes" id="UP000648239">
    <property type="component" value="Unassembled WGS sequence"/>
</dbReference>